<feature type="transmembrane region" description="Helical" evidence="1">
    <location>
        <begin position="82"/>
        <end position="101"/>
    </location>
</feature>
<dbReference type="InterPro" id="IPR007612">
    <property type="entry name" value="LOR"/>
</dbReference>
<evidence type="ECO:0000313" key="2">
    <source>
        <dbReference type="EMBL" id="MDT8902875.1"/>
    </source>
</evidence>
<evidence type="ECO:0000313" key="3">
    <source>
        <dbReference type="Proteomes" id="UP001254848"/>
    </source>
</evidence>
<accession>A0ABU3P2H6</accession>
<keyword evidence="1" id="KW-0472">Membrane</keyword>
<sequence length="276" mass="31806">MALPVACPDCGAAYNLKSQYAGRLLECPACHGVFRAPERQVPAVFDRDIFLLREKHFAIDTKYHVRDEDGNPLLYVERPALVVERFLTVAVLMAVALYLFFALYRTYHINWFLLALVVAYFVGPRRTIFFYPDENKTAAILTVTQDYFVQFPTTRYTLRDLAGNILAVYKKNRFTDFLRKRWWVYGPDGALLAVAHEDSIILSLFRRITGFIYDFAVFRTNFVIHAADRERVLGEFNRKMTIFDRYTLDLCEDAAGELDRRAALALGVLLDTGEGR</sequence>
<keyword evidence="1" id="KW-1133">Transmembrane helix</keyword>
<evidence type="ECO:0008006" key="4">
    <source>
        <dbReference type="Google" id="ProtNLM"/>
    </source>
</evidence>
<comment type="caution">
    <text evidence="2">The sequence shown here is derived from an EMBL/GenBank/DDBJ whole genome shotgun (WGS) entry which is preliminary data.</text>
</comment>
<dbReference type="Pfam" id="PF04525">
    <property type="entry name" value="LOR"/>
    <property type="match status" value="1"/>
</dbReference>
<dbReference type="EMBL" id="JAUOZS010000001">
    <property type="protein sequence ID" value="MDT8902875.1"/>
    <property type="molecule type" value="Genomic_DNA"/>
</dbReference>
<dbReference type="RefSeq" id="WP_413781344.1">
    <property type="nucleotide sequence ID" value="NZ_JAUOZS010000001.1"/>
</dbReference>
<name>A0ABU3P2H6_9FIRM</name>
<keyword evidence="3" id="KW-1185">Reference proteome</keyword>
<protein>
    <recommendedName>
        <fullName evidence="4">DUF3137 domain-containing protein</fullName>
    </recommendedName>
</protein>
<feature type="transmembrane region" description="Helical" evidence="1">
    <location>
        <begin position="107"/>
        <end position="123"/>
    </location>
</feature>
<dbReference type="Proteomes" id="UP001254848">
    <property type="component" value="Unassembled WGS sequence"/>
</dbReference>
<evidence type="ECO:0000256" key="1">
    <source>
        <dbReference type="SAM" id="Phobius"/>
    </source>
</evidence>
<proteinExistence type="predicted"/>
<gene>
    <name evidence="2" type="ORF">Q4T40_16660</name>
</gene>
<reference evidence="2 3" key="1">
    <citation type="submission" date="2023-07" db="EMBL/GenBank/DDBJ databases">
        <title>The novel representative of Negativicutes class, Anaeroselena agilis gen. nov. sp. nov.</title>
        <authorList>
            <person name="Prokofeva M.I."/>
            <person name="Elcheninov A.G."/>
            <person name="Klyukina A."/>
            <person name="Kublanov I.V."/>
            <person name="Frolov E.N."/>
            <person name="Podosokorskaya O.A."/>
        </authorList>
    </citation>
    <scope>NUCLEOTIDE SEQUENCE [LARGE SCALE GENOMIC DNA]</scope>
    <source>
        <strain evidence="2 3">4137-cl</strain>
    </source>
</reference>
<keyword evidence="1" id="KW-0812">Transmembrane</keyword>
<organism evidence="2 3">
    <name type="scientific">Anaeroselena agilis</name>
    <dbReference type="NCBI Taxonomy" id="3063788"/>
    <lineage>
        <taxon>Bacteria</taxon>
        <taxon>Bacillati</taxon>
        <taxon>Bacillota</taxon>
        <taxon>Negativicutes</taxon>
        <taxon>Acetonemataceae</taxon>
        <taxon>Anaeroselena</taxon>
    </lineage>
</organism>